<proteinExistence type="predicted"/>
<dbReference type="PANTHER" id="PTHR14911:SF1">
    <property type="entry name" value="THUMP DOMAIN-CONTAINING PROTEIN 2"/>
    <property type="match status" value="1"/>
</dbReference>
<accession>A0A3B3CVM0</accession>
<dbReference type="PaxDb" id="30732-ENSOMEP00000021641"/>
<protein>
    <submittedName>
        <fullName evidence="3">THUMP domain containing 2</fullName>
    </submittedName>
</protein>
<dbReference type="GO" id="GO:0043527">
    <property type="term" value="C:tRNA methyltransferase complex"/>
    <property type="evidence" value="ECO:0007669"/>
    <property type="project" value="UniProtKB-ARBA"/>
</dbReference>
<feature type="domain" description="Ribosomal RNA large subunit methyltransferase K/L-like methyltransferase" evidence="2">
    <location>
        <begin position="270"/>
        <end position="320"/>
    </location>
</feature>
<reference evidence="3" key="1">
    <citation type="submission" date="2025-08" db="UniProtKB">
        <authorList>
            <consortium name="Ensembl"/>
        </authorList>
    </citation>
    <scope>IDENTIFICATION</scope>
</reference>
<dbReference type="OMA" id="QWTSAVM"/>
<dbReference type="InterPro" id="IPR029063">
    <property type="entry name" value="SAM-dependent_MTases_sf"/>
</dbReference>
<dbReference type="Gene3D" id="3.30.2130.30">
    <property type="match status" value="1"/>
</dbReference>
<dbReference type="Ensembl" id="ENSOMET00000031365.1">
    <property type="protein sequence ID" value="ENSOMEP00000021641.1"/>
    <property type="gene ID" value="ENSOMEG00000023563.1"/>
</dbReference>
<dbReference type="Gene3D" id="3.40.50.150">
    <property type="entry name" value="Vaccinia Virus protein VP39"/>
    <property type="match status" value="2"/>
</dbReference>
<sequence>EKSIMVEPSRTGSSVRFFCTAGNGMETFLTEEVKKKLLAEDVCQLHGKVLFSSSAAIHRITGLKAAERLFLLLKKDSPLRMPTRCSRGTSPTDTPVLKYFIQLKITMELSRLLGNRDQWISAAVTWSCLQRELSATRDLGGTRWSQERGESEDFAGSRKHRSELREPESEEQHEEKPSEKKRMRVEDGDLTGAEHCRLTLIHSLCFALCRRVILTMFVIQEVSKMMGPAVSKLMGWKADLKNPLLEVSLHLSDDYCLLGIPLTRLPLANRSYIKTTGLRSTVAWAMASLAHIQPGFCVVDPMCGVGTILIEAAQEHQVRVQISLPLPSGSVDAVICDLPFGKKFGRGTNMAADLPLILCEMERILCPGGILVVLLSPQLSCLLKKLLTQEPQEPAEPALDQKAKPQTVAAVCLSSSSLSDQQLCRQDRRPAADLQQRPCPRWSSLKHQVTFRVSLGAIDGLIHKYIKI</sequence>
<feature type="domain" description="Ribosomal RNA large subunit methyltransferase K/L-like methyltransferase" evidence="2">
    <location>
        <begin position="323"/>
        <end position="377"/>
    </location>
</feature>
<organism evidence="3 4">
    <name type="scientific">Oryzias melastigma</name>
    <name type="common">Marine medaka</name>
    <dbReference type="NCBI Taxonomy" id="30732"/>
    <lineage>
        <taxon>Eukaryota</taxon>
        <taxon>Metazoa</taxon>
        <taxon>Chordata</taxon>
        <taxon>Craniata</taxon>
        <taxon>Vertebrata</taxon>
        <taxon>Euteleostomi</taxon>
        <taxon>Actinopterygii</taxon>
        <taxon>Neopterygii</taxon>
        <taxon>Teleostei</taxon>
        <taxon>Neoteleostei</taxon>
        <taxon>Acanthomorphata</taxon>
        <taxon>Ovalentaria</taxon>
        <taxon>Atherinomorphae</taxon>
        <taxon>Beloniformes</taxon>
        <taxon>Adrianichthyidae</taxon>
        <taxon>Oryziinae</taxon>
        <taxon>Oryzias</taxon>
    </lineage>
</organism>
<dbReference type="GO" id="GO:0030488">
    <property type="term" value="P:tRNA methylation"/>
    <property type="evidence" value="ECO:0007669"/>
    <property type="project" value="TreeGrafter"/>
</dbReference>
<evidence type="ECO:0000259" key="2">
    <source>
        <dbReference type="Pfam" id="PF01170"/>
    </source>
</evidence>
<evidence type="ECO:0000313" key="3">
    <source>
        <dbReference type="Ensembl" id="ENSOMEP00000021641.1"/>
    </source>
</evidence>
<keyword evidence="4" id="KW-1185">Reference proteome</keyword>
<feature type="compositionally biased region" description="Basic and acidic residues" evidence="1">
    <location>
        <begin position="173"/>
        <end position="186"/>
    </location>
</feature>
<dbReference type="Proteomes" id="UP000261560">
    <property type="component" value="Unplaced"/>
</dbReference>
<dbReference type="STRING" id="30732.ENSOMEP00000021641"/>
<feature type="region of interest" description="Disordered" evidence="1">
    <location>
        <begin position="141"/>
        <end position="186"/>
    </location>
</feature>
<evidence type="ECO:0000256" key="1">
    <source>
        <dbReference type="SAM" id="MobiDB-lite"/>
    </source>
</evidence>
<dbReference type="GO" id="GO:0016423">
    <property type="term" value="F:tRNA (guanine) methyltransferase activity"/>
    <property type="evidence" value="ECO:0007669"/>
    <property type="project" value="TreeGrafter"/>
</dbReference>
<dbReference type="Pfam" id="PF01170">
    <property type="entry name" value="UPF0020"/>
    <property type="match status" value="2"/>
</dbReference>
<dbReference type="PANTHER" id="PTHR14911">
    <property type="entry name" value="THUMP DOMAIN-CONTAINING"/>
    <property type="match status" value="1"/>
</dbReference>
<dbReference type="GeneTree" id="ENSGT00530000063557"/>
<dbReference type="InterPro" id="IPR000241">
    <property type="entry name" value="RlmKL-like_Mtase"/>
</dbReference>
<name>A0A3B3CVM0_ORYME</name>
<dbReference type="AlphaFoldDB" id="A0A3B3CVM0"/>
<dbReference type="SUPFAM" id="SSF53335">
    <property type="entry name" value="S-adenosyl-L-methionine-dependent methyltransferases"/>
    <property type="match status" value="1"/>
</dbReference>
<evidence type="ECO:0000313" key="4">
    <source>
        <dbReference type="Proteomes" id="UP000261560"/>
    </source>
</evidence>
<reference evidence="3" key="2">
    <citation type="submission" date="2025-09" db="UniProtKB">
        <authorList>
            <consortium name="Ensembl"/>
        </authorList>
    </citation>
    <scope>IDENTIFICATION</scope>
</reference>